<feature type="region of interest" description="Disordered" evidence="1">
    <location>
        <begin position="595"/>
        <end position="674"/>
    </location>
</feature>
<evidence type="ECO:0000313" key="2">
    <source>
        <dbReference type="EMBL" id="KAG8629030.1"/>
    </source>
</evidence>
<dbReference type="OrthoDB" id="10252235at2759"/>
<feature type="compositionally biased region" description="Basic residues" evidence="1">
    <location>
        <begin position="76"/>
        <end position="87"/>
    </location>
</feature>
<feature type="compositionally biased region" description="Polar residues" evidence="1">
    <location>
        <begin position="88"/>
        <end position="97"/>
    </location>
</feature>
<feature type="compositionally biased region" description="Polar residues" evidence="1">
    <location>
        <begin position="15"/>
        <end position="25"/>
    </location>
</feature>
<gene>
    <name evidence="2" type="ORF">KVT40_002895</name>
</gene>
<feature type="compositionally biased region" description="Basic and acidic residues" evidence="1">
    <location>
        <begin position="217"/>
        <end position="229"/>
    </location>
</feature>
<feature type="compositionally biased region" description="Acidic residues" evidence="1">
    <location>
        <begin position="63"/>
        <end position="72"/>
    </location>
</feature>
<dbReference type="AlphaFoldDB" id="A0A8K0L505"/>
<accession>A0A8K0L505</accession>
<feature type="compositionally biased region" description="Polar residues" evidence="1">
    <location>
        <begin position="238"/>
        <end position="247"/>
    </location>
</feature>
<sequence length="674" mass="74620">MSHPPEERVYRRGTATHQQHLQNLRRQTKRVKGVTAKRVSESQSTLTQIEYCTPSCSFVSRLDEDEDGDYQDEAPKRKKQKTKHRSLAQKTLTQMISSPGPPIPHDDSPSASEHFILETQWQALPGSPEVLSSHHDGNEVIHSTPRPIKSESMQDPRPADFEAFDSVKDSPMTPKGIGHQHQRYSRPSTSKKYYDQEVPETPQTASSELSIRRSLRRPSESPLKERRGSESPCIVASSMKSQGQPSPNEDDEAAISSGTPDYQERVSPIPFRKPLIPLRGIQARAGTASSPTNRRKEMVVEDSQIDETGDSIPDDCLVESTYVPNSGGQVSGAYHVRHSQIHHSSAQQSMPASIYDPVMSALNRDEARFGQTQMRTTNQNQIMSVADQQLESAPGALDGTWEVVGLGEHYVKADDPRELEEDLAYEQTRKQSAETIDLTSDIVGSQMGTPTSTAVSPERPHLQTQHATAARDITASLGLPRPSQATTIDDGPSNPPSPSRIPQTYMPRSDNFSRQTLNTSSPPRPPASSPPQADAAEEELKEPPRSFFTPYTFDTRSQAQSHILADSSGTRQRSRRLKRGEDILPDSLLDFTIPHAPAWISSPPMPLQEKEEDEQDSDGSEHDEDDDLPQVATKDFGHVDLGIDLSSSPPVVTKDYSLDPPSNDWRSSGRSKRS</sequence>
<dbReference type="Proteomes" id="UP000809789">
    <property type="component" value="Unassembled WGS sequence"/>
</dbReference>
<feature type="region of interest" description="Disordered" evidence="1">
    <location>
        <begin position="1"/>
        <end position="37"/>
    </location>
</feature>
<evidence type="ECO:0000256" key="1">
    <source>
        <dbReference type="SAM" id="MobiDB-lite"/>
    </source>
</evidence>
<dbReference type="EMBL" id="JAESVG020000003">
    <property type="protein sequence ID" value="KAG8629030.1"/>
    <property type="molecule type" value="Genomic_DNA"/>
</dbReference>
<feature type="compositionally biased region" description="Acidic residues" evidence="1">
    <location>
        <begin position="610"/>
        <end position="628"/>
    </location>
</feature>
<name>A0A8K0L505_9PEZI</name>
<feature type="compositionally biased region" description="Polar residues" evidence="1">
    <location>
        <begin position="433"/>
        <end position="455"/>
    </location>
</feature>
<protein>
    <submittedName>
        <fullName evidence="2">Uncharacterized protein</fullName>
    </submittedName>
</protein>
<feature type="compositionally biased region" description="Basic and acidic residues" evidence="1">
    <location>
        <begin position="148"/>
        <end position="168"/>
    </location>
</feature>
<proteinExistence type="predicted"/>
<feature type="compositionally biased region" description="Polar residues" evidence="1">
    <location>
        <begin position="510"/>
        <end position="519"/>
    </location>
</feature>
<feature type="region of interest" description="Disordered" evidence="1">
    <location>
        <begin position="60"/>
        <end position="266"/>
    </location>
</feature>
<feature type="compositionally biased region" description="Acidic residues" evidence="1">
    <location>
        <begin position="303"/>
        <end position="313"/>
    </location>
</feature>
<feature type="compositionally biased region" description="Polar residues" evidence="1">
    <location>
        <begin position="552"/>
        <end position="571"/>
    </location>
</feature>
<feature type="region of interest" description="Disordered" evidence="1">
    <location>
        <begin position="428"/>
        <end position="581"/>
    </location>
</feature>
<evidence type="ECO:0000313" key="3">
    <source>
        <dbReference type="Proteomes" id="UP000809789"/>
    </source>
</evidence>
<comment type="caution">
    <text evidence="2">The sequence shown here is derived from an EMBL/GenBank/DDBJ whole genome shotgun (WGS) entry which is preliminary data.</text>
</comment>
<reference evidence="2" key="1">
    <citation type="submission" date="2021-07" db="EMBL/GenBank/DDBJ databases">
        <title>Elsinoe batatas strain:CRI-CJ2 Genome sequencing and assembly.</title>
        <authorList>
            <person name="Huang L."/>
        </authorList>
    </citation>
    <scope>NUCLEOTIDE SEQUENCE</scope>
    <source>
        <strain evidence="2">CRI-CJ2</strain>
    </source>
</reference>
<organism evidence="2 3">
    <name type="scientific">Elsinoe batatas</name>
    <dbReference type="NCBI Taxonomy" id="2601811"/>
    <lineage>
        <taxon>Eukaryota</taxon>
        <taxon>Fungi</taxon>
        <taxon>Dikarya</taxon>
        <taxon>Ascomycota</taxon>
        <taxon>Pezizomycotina</taxon>
        <taxon>Dothideomycetes</taxon>
        <taxon>Dothideomycetidae</taxon>
        <taxon>Myriangiales</taxon>
        <taxon>Elsinoaceae</taxon>
        <taxon>Elsinoe</taxon>
    </lineage>
</organism>
<feature type="region of interest" description="Disordered" evidence="1">
    <location>
        <begin position="285"/>
        <end position="313"/>
    </location>
</feature>
<keyword evidence="3" id="KW-1185">Reference proteome</keyword>
<feature type="compositionally biased region" description="Basic and acidic residues" evidence="1">
    <location>
        <begin position="1"/>
        <end position="10"/>
    </location>
</feature>